<dbReference type="InterPro" id="IPR000873">
    <property type="entry name" value="AMP-dep_synth/lig_dom"/>
</dbReference>
<dbReference type="InterPro" id="IPR053158">
    <property type="entry name" value="CapK_Type1_Caps_Biosynth"/>
</dbReference>
<proteinExistence type="predicted"/>
<gene>
    <name evidence="2" type="ORF">GB883_20090</name>
</gene>
<comment type="caution">
    <text evidence="2">The sequence shown here is derived from an EMBL/GenBank/DDBJ whole genome shotgun (WGS) entry which is preliminary data.</text>
</comment>
<dbReference type="Pfam" id="PF00501">
    <property type="entry name" value="AMP-binding"/>
    <property type="match status" value="1"/>
</dbReference>
<sequence>MSERPAPERPAEPRLDPVLAEYTPFADAALTDAERWPTLTAAGAARLTAVREHPRAPAWVHACGDRLTAGDVARLDRLHDDIAAAPAPAAGAAAPEWVDELLARAARTVPHYRRRWRGAPPPLAEVPPISRAHLARALADFVPLDVPLADAIAGTSSGSTGAAVVLPQHPVTVAADLVQLRRLVTGAGRTWRPDPARVAVLSVVAQETAFTYGSVLSAFEQAAMARITLHPAGWRRAGDREAYLAWADPQVITSTPLALLRLAELDVDLRPLAVVSGATALAPATRAVLEERWAAPVLDVYGLVEAGPLAASGAAGEPHRLLPRRVHVEVLDADGAPVPVGGRGEVVVTADENPYLPLLRYRTGDTAVLGADGALHALEGRAPVRFRHDDGTWVDAVSATQLLQAHGARAWQLHQDAAGALRLDLLGGDADGARKSLRRLLGRDLALRVLASPDELGPGKPRRFSSDLPGGTA</sequence>
<name>A0A7J5UIV0_9MICO</name>
<dbReference type="Proteomes" id="UP000451860">
    <property type="component" value="Unassembled WGS sequence"/>
</dbReference>
<dbReference type="OrthoDB" id="580775at2"/>
<accession>A0A7J5UIV0</accession>
<dbReference type="PANTHER" id="PTHR36932:SF1">
    <property type="entry name" value="CAPSULAR POLYSACCHARIDE BIOSYNTHESIS PROTEIN"/>
    <property type="match status" value="1"/>
</dbReference>
<evidence type="ECO:0000313" key="2">
    <source>
        <dbReference type="EMBL" id="KAE8762297.1"/>
    </source>
</evidence>
<evidence type="ECO:0000313" key="3">
    <source>
        <dbReference type="Proteomes" id="UP000451860"/>
    </source>
</evidence>
<organism evidence="2 3">
    <name type="scientific">Georgenia thermotolerans</name>
    <dbReference type="NCBI Taxonomy" id="527326"/>
    <lineage>
        <taxon>Bacteria</taxon>
        <taxon>Bacillati</taxon>
        <taxon>Actinomycetota</taxon>
        <taxon>Actinomycetes</taxon>
        <taxon>Micrococcales</taxon>
        <taxon>Bogoriellaceae</taxon>
        <taxon>Georgenia</taxon>
    </lineage>
</organism>
<dbReference type="EMBL" id="WHJE01000201">
    <property type="protein sequence ID" value="KAE8762297.1"/>
    <property type="molecule type" value="Genomic_DNA"/>
</dbReference>
<protein>
    <submittedName>
        <fullName evidence="2">AMP-binding protein</fullName>
    </submittedName>
</protein>
<dbReference type="PANTHER" id="PTHR36932">
    <property type="entry name" value="CAPSULAR POLYSACCHARIDE BIOSYNTHESIS PROTEIN"/>
    <property type="match status" value="1"/>
</dbReference>
<keyword evidence="3" id="KW-1185">Reference proteome</keyword>
<evidence type="ECO:0000259" key="1">
    <source>
        <dbReference type="Pfam" id="PF00501"/>
    </source>
</evidence>
<dbReference type="InterPro" id="IPR042099">
    <property type="entry name" value="ANL_N_sf"/>
</dbReference>
<dbReference type="Gene3D" id="3.40.50.12780">
    <property type="entry name" value="N-terminal domain of ligase-like"/>
    <property type="match status" value="1"/>
</dbReference>
<reference evidence="2 3" key="1">
    <citation type="submission" date="2019-10" db="EMBL/GenBank/DDBJ databases">
        <title>Georgenia wutianyii sp. nov. and Georgenia yuyongxinii sp. nov. isolated from plateau pika (Ochotona curzoniae) in the Qinghai-Tibet plateau of China.</title>
        <authorList>
            <person name="Tian Z."/>
        </authorList>
    </citation>
    <scope>NUCLEOTIDE SEQUENCE [LARGE SCALE GENOMIC DNA]</scope>
    <source>
        <strain evidence="2 3">DSM 21501</strain>
    </source>
</reference>
<feature type="domain" description="AMP-dependent synthetase/ligase" evidence="1">
    <location>
        <begin position="243"/>
        <end position="349"/>
    </location>
</feature>
<dbReference type="AlphaFoldDB" id="A0A7J5UIV0"/>
<dbReference type="SUPFAM" id="SSF56801">
    <property type="entry name" value="Acetyl-CoA synthetase-like"/>
    <property type="match status" value="1"/>
</dbReference>
<dbReference type="RefSeq" id="WP_152204015.1">
    <property type="nucleotide sequence ID" value="NZ_VUKF01000040.1"/>
</dbReference>